<dbReference type="InterPro" id="IPR001300">
    <property type="entry name" value="Peptidase_C2_calpain_cat"/>
</dbReference>
<evidence type="ECO:0000256" key="5">
    <source>
        <dbReference type="ARBA" id="ARBA00022807"/>
    </source>
</evidence>
<dbReference type="EnsemblPlants" id="AET6Gv20696900.18">
    <property type="protein sequence ID" value="AET6Gv20696900.18"/>
    <property type="gene ID" value="AET6Gv20696900"/>
</dbReference>
<evidence type="ECO:0000256" key="7">
    <source>
        <dbReference type="PROSITE-ProRule" id="PRU00239"/>
    </source>
</evidence>
<dbReference type="Gramene" id="AET6Gv20696900.18">
    <property type="protein sequence ID" value="AET6Gv20696900.18"/>
    <property type="gene ID" value="AET6Gv20696900"/>
</dbReference>
<keyword evidence="8" id="KW-1133">Transmembrane helix</keyword>
<feature type="domain" description="Calpain catalytic" evidence="9">
    <location>
        <begin position="701"/>
        <end position="951"/>
    </location>
</feature>
<dbReference type="PANTHER" id="PTHR10183">
    <property type="entry name" value="CALPAIN"/>
    <property type="match status" value="1"/>
</dbReference>
<dbReference type="InterPro" id="IPR022684">
    <property type="entry name" value="Calpain_cysteine_protease"/>
</dbReference>
<feature type="transmembrane region" description="Helical" evidence="8">
    <location>
        <begin position="81"/>
        <end position="100"/>
    </location>
</feature>
<reference evidence="10" key="3">
    <citation type="journal article" date="2017" name="Nature">
        <title>Genome sequence of the progenitor of the wheat D genome Aegilops tauschii.</title>
        <authorList>
            <person name="Luo M.C."/>
            <person name="Gu Y.Q."/>
            <person name="Puiu D."/>
            <person name="Wang H."/>
            <person name="Twardziok S.O."/>
            <person name="Deal K.R."/>
            <person name="Huo N."/>
            <person name="Zhu T."/>
            <person name="Wang L."/>
            <person name="Wang Y."/>
            <person name="McGuire P.E."/>
            <person name="Liu S."/>
            <person name="Long H."/>
            <person name="Ramasamy R.K."/>
            <person name="Rodriguez J.C."/>
            <person name="Van S.L."/>
            <person name="Yuan L."/>
            <person name="Wang Z."/>
            <person name="Xia Z."/>
            <person name="Xiao L."/>
            <person name="Anderson O.D."/>
            <person name="Ouyang S."/>
            <person name="Liang Y."/>
            <person name="Zimin A.V."/>
            <person name="Pertea G."/>
            <person name="Qi P."/>
            <person name="Bennetzen J.L."/>
            <person name="Dai X."/>
            <person name="Dawson M.W."/>
            <person name="Muller H.G."/>
            <person name="Kugler K."/>
            <person name="Rivarola-Duarte L."/>
            <person name="Spannagl M."/>
            <person name="Mayer K.F.X."/>
            <person name="Lu F.H."/>
            <person name="Bevan M.W."/>
            <person name="Leroy P."/>
            <person name="Li P."/>
            <person name="You F.M."/>
            <person name="Sun Q."/>
            <person name="Liu Z."/>
            <person name="Lyons E."/>
            <person name="Wicker T."/>
            <person name="Salzberg S.L."/>
            <person name="Devos K.M."/>
            <person name="Dvorak J."/>
        </authorList>
    </citation>
    <scope>NUCLEOTIDE SEQUENCE [LARGE SCALE GENOMIC DNA]</scope>
    <source>
        <strain evidence="10">cv. AL8/78</strain>
    </source>
</reference>
<evidence type="ECO:0000256" key="4">
    <source>
        <dbReference type="ARBA" id="ARBA00022801"/>
    </source>
</evidence>
<reference evidence="11" key="2">
    <citation type="journal article" date="2017" name="Nat. Plants">
        <title>The Aegilops tauschii genome reveals multiple impacts of transposons.</title>
        <authorList>
            <person name="Zhao G."/>
            <person name="Zou C."/>
            <person name="Li K."/>
            <person name="Wang K."/>
            <person name="Li T."/>
            <person name="Gao L."/>
            <person name="Zhang X."/>
            <person name="Wang H."/>
            <person name="Yang Z."/>
            <person name="Liu X."/>
            <person name="Jiang W."/>
            <person name="Mao L."/>
            <person name="Kong X."/>
            <person name="Jiao Y."/>
            <person name="Jia J."/>
        </authorList>
    </citation>
    <scope>NUCLEOTIDE SEQUENCE [LARGE SCALE GENOMIC DNA]</scope>
    <source>
        <strain evidence="11">cv. AL8/78</strain>
    </source>
</reference>
<accession>A0A453PDV9</accession>
<dbReference type="Pfam" id="PF00648">
    <property type="entry name" value="Peptidase_C2"/>
    <property type="match status" value="1"/>
</dbReference>
<evidence type="ECO:0000256" key="3">
    <source>
        <dbReference type="ARBA" id="ARBA00022729"/>
    </source>
</evidence>
<dbReference type="CDD" id="cd00044">
    <property type="entry name" value="CysPc"/>
    <property type="match status" value="1"/>
</dbReference>
<keyword evidence="3" id="KW-0732">Signal</keyword>
<dbReference type="AlphaFoldDB" id="A0A453PDV9"/>
<reference evidence="10" key="5">
    <citation type="journal article" date="2021" name="G3 (Bethesda)">
        <title>Aegilops tauschii genome assembly Aet v5.0 features greater sequence contiguity and improved annotation.</title>
        <authorList>
            <person name="Wang L."/>
            <person name="Zhu T."/>
            <person name="Rodriguez J.C."/>
            <person name="Deal K.R."/>
            <person name="Dubcovsky J."/>
            <person name="McGuire P.E."/>
            <person name="Lux T."/>
            <person name="Spannagl M."/>
            <person name="Mayer K.F.X."/>
            <person name="Baldrich P."/>
            <person name="Meyers B.C."/>
            <person name="Huo N."/>
            <person name="Gu Y.Q."/>
            <person name="Zhou H."/>
            <person name="Devos K.M."/>
            <person name="Bennetzen J.L."/>
            <person name="Unver T."/>
            <person name="Budak H."/>
            <person name="Gulick P.J."/>
            <person name="Galiba G."/>
            <person name="Kalapos B."/>
            <person name="Nelson D.R."/>
            <person name="Li P."/>
            <person name="You F.M."/>
            <person name="Luo M.C."/>
            <person name="Dvorak J."/>
        </authorList>
    </citation>
    <scope>NUCLEOTIDE SEQUENCE [LARGE SCALE GENOMIC DNA]</scope>
    <source>
        <strain evidence="10">cv. AL8/78</strain>
    </source>
</reference>
<evidence type="ECO:0000256" key="1">
    <source>
        <dbReference type="ARBA" id="ARBA00007623"/>
    </source>
</evidence>
<evidence type="ECO:0000256" key="6">
    <source>
        <dbReference type="PIRSR" id="PIRSR622684-1"/>
    </source>
</evidence>
<keyword evidence="8" id="KW-0472">Membrane</keyword>
<feature type="active site" evidence="6">
    <location>
        <position position="767"/>
    </location>
</feature>
<organism evidence="10 11">
    <name type="scientific">Aegilops tauschii subsp. strangulata</name>
    <name type="common">Goatgrass</name>
    <dbReference type="NCBI Taxonomy" id="200361"/>
    <lineage>
        <taxon>Eukaryota</taxon>
        <taxon>Viridiplantae</taxon>
        <taxon>Streptophyta</taxon>
        <taxon>Embryophyta</taxon>
        <taxon>Tracheophyta</taxon>
        <taxon>Spermatophyta</taxon>
        <taxon>Magnoliopsida</taxon>
        <taxon>Liliopsida</taxon>
        <taxon>Poales</taxon>
        <taxon>Poaceae</taxon>
        <taxon>BOP clade</taxon>
        <taxon>Pooideae</taxon>
        <taxon>Triticodae</taxon>
        <taxon>Triticeae</taxon>
        <taxon>Triticinae</taxon>
        <taxon>Aegilops</taxon>
    </lineage>
</organism>
<dbReference type="PRINTS" id="PR00704">
    <property type="entry name" value="CALPAIN"/>
</dbReference>
<dbReference type="GO" id="GO:0004198">
    <property type="term" value="F:calcium-dependent cysteine-type endopeptidase activity"/>
    <property type="evidence" value="ECO:0007669"/>
    <property type="project" value="InterPro"/>
</dbReference>
<protein>
    <recommendedName>
        <fullName evidence="9">Calpain catalytic domain-containing protein</fullName>
    </recommendedName>
</protein>
<dbReference type="InterPro" id="IPR038765">
    <property type="entry name" value="Papain-like_cys_pep_sf"/>
</dbReference>
<dbReference type="FunFam" id="2.60.120.200:FF:000165">
    <property type="entry name" value="Calpain-type cysteine protease DEK1"/>
    <property type="match status" value="1"/>
</dbReference>
<dbReference type="PANTHER" id="PTHR10183:SF379">
    <property type="entry name" value="CALPAIN-5"/>
    <property type="match status" value="1"/>
</dbReference>
<sequence length="956" mass="105779">KPFLGASIGYFSFLFLLTGRALTVLLSPPIVVYSPRVLPVYVYDAHADSAKNVSYAFLILYGIALATEVWGVIASQIMNPPFVGAAICASTLVIAFSFAVSRPCLTLKMMEDAIHFLSKDTVIQAMSRSANKTRNAISGTYSAPQRSASSAALLVGDPAVTLDRAGNFVLPRADVMKLRDRLRNEEVTTGSFFCGVKNCFMVCPGSPADVDYRRNMCAHARILALEEAIDTEWVYMWDKFGGYLLLLLGLTAKAEQIQDEVRLRLFLDSIGLSDLSAKEIKKWMPEDRRQFELIQESYIREKEMEEEVLMQRREEEGKGRERRKALLEKEERKWKELEISLLSSIPNAGSRDAAAMAAAVRAVGGDSALEDSFARDRVSSIALHIRKAQLARRAEQTSIPGAVCVLDDEPRSTGRHCGEIDLCLCQSQRVSFSIAVMVQPVSGPVCLFGTEFEKKVCWEILVAGSEQGMEAGQVGLRLVTKGERMTTVAKEWNIGASSIADGRWHIVTVTIDADLGEATSFIDGVYDGYQNGLPLPRNNGVWEPGADIWVGARPPTDLDAFGRSDSEGTDSKMQIMDAFLWGRCLTEDEIAALYTTMSPAEYGFFDLAAEDAWHGSYSARVDDWESEEANYELYDQEDVEWDGQYSSGRKRPVRDAVAIDIDSFARRPRKPRFETREEVNQRMLSVERAVREALSAKGERAFTDQEFPPDDRSLYVDPGNPPLKLQVVSEWTRPSDIAKEISISSQPCLFSGSVNSSDVCQGRLGDCWFLSAVAVLTEMSRISEVIITPAYNEEGIYTIRFCIQGEWVAVVVDDWIPCESPGKPAFATSRKQNELWVSILEKAYAKLHGSYEALEGGLVQDALVDLTGGAGEEIDMRSPQAQIDLASGRLWSQLLHFNQEGFLLGAGSPSGSDAHISSSGIVQGHAYSILQVCSRLFVLTFGSLHSTLIHLYCIFR</sequence>
<dbReference type="Gene3D" id="2.60.120.200">
    <property type="match status" value="1"/>
</dbReference>
<dbReference type="PROSITE" id="PS00139">
    <property type="entry name" value="THIOL_PROTEASE_CYS"/>
    <property type="match status" value="1"/>
</dbReference>
<dbReference type="GO" id="GO:0006508">
    <property type="term" value="P:proteolysis"/>
    <property type="evidence" value="ECO:0007669"/>
    <property type="project" value="UniProtKB-KW"/>
</dbReference>
<keyword evidence="5" id="KW-0788">Thiol protease</keyword>
<keyword evidence="11" id="KW-1185">Reference proteome</keyword>
<dbReference type="CDD" id="cd22249">
    <property type="entry name" value="UDM1_RNF168_RNF169-like"/>
    <property type="match status" value="1"/>
</dbReference>
<dbReference type="SMART" id="SM00230">
    <property type="entry name" value="CysPc"/>
    <property type="match status" value="1"/>
</dbReference>
<reference evidence="11" key="1">
    <citation type="journal article" date="2014" name="Science">
        <title>Ancient hybridizations among the ancestral genomes of bread wheat.</title>
        <authorList>
            <consortium name="International Wheat Genome Sequencing Consortium,"/>
            <person name="Marcussen T."/>
            <person name="Sandve S.R."/>
            <person name="Heier L."/>
            <person name="Spannagl M."/>
            <person name="Pfeifer M."/>
            <person name="Jakobsen K.S."/>
            <person name="Wulff B.B."/>
            <person name="Steuernagel B."/>
            <person name="Mayer K.F."/>
            <person name="Olsen O.A."/>
        </authorList>
    </citation>
    <scope>NUCLEOTIDE SEQUENCE [LARGE SCALE GENOMIC DNA]</scope>
    <source>
        <strain evidence="11">cv. AL8/78</strain>
    </source>
</reference>
<evidence type="ECO:0000256" key="2">
    <source>
        <dbReference type="ARBA" id="ARBA00022670"/>
    </source>
</evidence>
<dbReference type="Gene3D" id="3.90.70.10">
    <property type="entry name" value="Cysteine proteinases"/>
    <property type="match status" value="1"/>
</dbReference>
<dbReference type="PROSITE" id="PS50203">
    <property type="entry name" value="CALPAIN_CAT"/>
    <property type="match status" value="1"/>
</dbReference>
<evidence type="ECO:0000313" key="11">
    <source>
        <dbReference type="Proteomes" id="UP000015105"/>
    </source>
</evidence>
<evidence type="ECO:0000256" key="8">
    <source>
        <dbReference type="SAM" id="Phobius"/>
    </source>
</evidence>
<evidence type="ECO:0000313" key="10">
    <source>
        <dbReference type="EnsemblPlants" id="AET6Gv20696900.18"/>
    </source>
</evidence>
<feature type="transmembrane region" description="Helical" evidence="8">
    <location>
        <begin position="12"/>
        <end position="33"/>
    </location>
</feature>
<feature type="active site" evidence="6">
    <location>
        <position position="925"/>
    </location>
</feature>
<evidence type="ECO:0000259" key="9">
    <source>
        <dbReference type="PROSITE" id="PS50203"/>
    </source>
</evidence>
<dbReference type="InterPro" id="IPR000169">
    <property type="entry name" value="Pept_cys_AS"/>
</dbReference>
<dbReference type="SUPFAM" id="SSF54001">
    <property type="entry name" value="Cysteine proteinases"/>
    <property type="match status" value="1"/>
</dbReference>
<dbReference type="Proteomes" id="UP000015105">
    <property type="component" value="Chromosome 6D"/>
</dbReference>
<dbReference type="InterPro" id="IPR013320">
    <property type="entry name" value="ConA-like_dom_sf"/>
</dbReference>
<name>A0A453PDV9_AEGTS</name>
<proteinExistence type="inferred from homology"/>
<keyword evidence="2" id="KW-0645">Protease</keyword>
<reference evidence="10" key="4">
    <citation type="submission" date="2019-03" db="UniProtKB">
        <authorList>
            <consortium name="EnsemblPlants"/>
        </authorList>
    </citation>
    <scope>IDENTIFICATION</scope>
</reference>
<comment type="similarity">
    <text evidence="1">Belongs to the peptidase C2 family.</text>
</comment>
<feature type="transmembrane region" description="Helical" evidence="8">
    <location>
        <begin position="53"/>
        <end position="74"/>
    </location>
</feature>
<comment type="caution">
    <text evidence="7">Lacks conserved residue(s) required for the propagation of feature annotation.</text>
</comment>
<keyword evidence="8" id="KW-0812">Transmembrane</keyword>
<keyword evidence="4" id="KW-0378">Hydrolase</keyword>
<dbReference type="SUPFAM" id="SSF49899">
    <property type="entry name" value="Concanavalin A-like lectins/glucanases"/>
    <property type="match status" value="1"/>
</dbReference>